<evidence type="ECO:0000313" key="2">
    <source>
        <dbReference type="EMBL" id="KAG0457115.1"/>
    </source>
</evidence>
<keyword evidence="3" id="KW-1185">Reference proteome</keyword>
<dbReference type="AlphaFoldDB" id="A0A835PN85"/>
<dbReference type="Proteomes" id="UP000636800">
    <property type="component" value="Chromosome 12"/>
</dbReference>
<organism evidence="2 3">
    <name type="scientific">Vanilla planifolia</name>
    <name type="common">Vanilla</name>
    <dbReference type="NCBI Taxonomy" id="51239"/>
    <lineage>
        <taxon>Eukaryota</taxon>
        <taxon>Viridiplantae</taxon>
        <taxon>Streptophyta</taxon>
        <taxon>Embryophyta</taxon>
        <taxon>Tracheophyta</taxon>
        <taxon>Spermatophyta</taxon>
        <taxon>Magnoliopsida</taxon>
        <taxon>Liliopsida</taxon>
        <taxon>Asparagales</taxon>
        <taxon>Orchidaceae</taxon>
        <taxon>Vanilloideae</taxon>
        <taxon>Vanilleae</taxon>
        <taxon>Vanilla</taxon>
    </lineage>
</organism>
<proteinExistence type="predicted"/>
<comment type="caution">
    <text evidence="2">The sequence shown here is derived from an EMBL/GenBank/DDBJ whole genome shotgun (WGS) entry which is preliminary data.</text>
</comment>
<feature type="compositionally biased region" description="Basic residues" evidence="1">
    <location>
        <begin position="22"/>
        <end position="43"/>
    </location>
</feature>
<sequence length="221" mass="25439">MPKMQQQRKAVQIVVYVVKAKRTKHATSHDHRRPGRHHYHPLLRHSGGGGDRKAQLLMYTREMRALACREKVPSLHMVEQNVHKEVVQVTSHQRTQQKSKEPAVVKTTENFLQITAVNKPKQKPSWMVVPMEGKPAESQAELSHPSTSCFGDWKKTLFPCFLARTFGGLRVDKDKDKKRRRKKKATVSIRDKMNAVMMSSRMKKERIGVMAKVLSAFGKHR</sequence>
<feature type="region of interest" description="Disordered" evidence="1">
    <location>
        <begin position="22"/>
        <end position="50"/>
    </location>
</feature>
<reference evidence="2 3" key="1">
    <citation type="journal article" date="2020" name="Nat. Food">
        <title>A phased Vanilla planifolia genome enables genetic improvement of flavour and production.</title>
        <authorList>
            <person name="Hasing T."/>
            <person name="Tang H."/>
            <person name="Brym M."/>
            <person name="Khazi F."/>
            <person name="Huang T."/>
            <person name="Chambers A.H."/>
        </authorList>
    </citation>
    <scope>NUCLEOTIDE SEQUENCE [LARGE SCALE GENOMIC DNA]</scope>
    <source>
        <tissue evidence="2">Leaf</tissue>
    </source>
</reference>
<evidence type="ECO:0000256" key="1">
    <source>
        <dbReference type="SAM" id="MobiDB-lite"/>
    </source>
</evidence>
<protein>
    <submittedName>
        <fullName evidence="2">Uncharacterized protein</fullName>
    </submittedName>
</protein>
<gene>
    <name evidence="2" type="ORF">HPP92_022272</name>
</gene>
<accession>A0A835PN85</accession>
<dbReference type="EMBL" id="JADCNL010000012">
    <property type="protein sequence ID" value="KAG0457115.1"/>
    <property type="molecule type" value="Genomic_DNA"/>
</dbReference>
<evidence type="ECO:0000313" key="3">
    <source>
        <dbReference type="Proteomes" id="UP000636800"/>
    </source>
</evidence>
<name>A0A835PN85_VANPL</name>